<dbReference type="AlphaFoldDB" id="A0A345UPE6"/>
<gene>
    <name evidence="1" type="ORF">CYPRO_3113</name>
</gene>
<proteinExistence type="predicted"/>
<dbReference type="Proteomes" id="UP000254808">
    <property type="component" value="Chromosome"/>
</dbReference>
<accession>A0A345UPE6</accession>
<name>A0A345UPE6_9BACT</name>
<keyword evidence="2" id="KW-1185">Reference proteome</keyword>
<evidence type="ECO:0000313" key="2">
    <source>
        <dbReference type="Proteomes" id="UP000254808"/>
    </source>
</evidence>
<reference evidence="1 2" key="1">
    <citation type="submission" date="2018-03" db="EMBL/GenBank/DDBJ databases">
        <title>Phenotypic and genomic properties of Cyclonatronum proteinivorum gen. nov., sp. nov., a haloalkaliphilic bacteroidete from soda lakes possessing Na+-translocating rhodopsin.</title>
        <authorList>
            <person name="Toshchakov S.V."/>
            <person name="Korzhenkov A."/>
            <person name="Samarov N.I."/>
            <person name="Kublanov I.V."/>
            <person name="Muntyan M.S."/>
            <person name="Sorokin D.Y."/>
        </authorList>
    </citation>
    <scope>NUCLEOTIDE SEQUENCE [LARGE SCALE GENOMIC DNA]</scope>
    <source>
        <strain evidence="1 2">Omega</strain>
    </source>
</reference>
<dbReference type="EMBL" id="CP027806">
    <property type="protein sequence ID" value="AXJ02348.1"/>
    <property type="molecule type" value="Genomic_DNA"/>
</dbReference>
<dbReference type="KEGG" id="cprv:CYPRO_3113"/>
<evidence type="ECO:0000313" key="1">
    <source>
        <dbReference type="EMBL" id="AXJ02348.1"/>
    </source>
</evidence>
<organism evidence="1 2">
    <name type="scientific">Cyclonatronum proteinivorum</name>
    <dbReference type="NCBI Taxonomy" id="1457365"/>
    <lineage>
        <taxon>Bacteria</taxon>
        <taxon>Pseudomonadati</taxon>
        <taxon>Balneolota</taxon>
        <taxon>Balneolia</taxon>
        <taxon>Balneolales</taxon>
        <taxon>Cyclonatronaceae</taxon>
        <taxon>Cyclonatronum</taxon>
    </lineage>
</organism>
<protein>
    <submittedName>
        <fullName evidence="1">Uncharacterized protein</fullName>
    </submittedName>
</protein>
<sequence length="145" mass="16677">MESGRVFRFFRNTVLSGQPLGRPLWSPPDLITTRWLRFERWALNDYADYVRFETRIRGVFHASRATTRVQGDHESMATTSPGRPRGSPLRFPYSNIGANSDVRVCSRIHGRRGDSRRRFRFQRTLGGISPITKKGNPGLGFPFFC</sequence>